<dbReference type="Gene3D" id="3.40.50.2000">
    <property type="entry name" value="Glycogen Phosphorylase B"/>
    <property type="match status" value="1"/>
</dbReference>
<evidence type="ECO:0000256" key="1">
    <source>
        <dbReference type="ARBA" id="ARBA00004389"/>
    </source>
</evidence>
<evidence type="ECO:0000256" key="6">
    <source>
        <dbReference type="ARBA" id="ARBA00022824"/>
    </source>
</evidence>
<dbReference type="WBParaSite" id="MCU_002752-RD">
    <property type="protein sequence ID" value="MCU_002752-RD"/>
    <property type="gene ID" value="MCU_002752"/>
</dbReference>
<sequence length="494" mass="56124">MATGGCIVNLFEIRMNRIYDFVQLTRDKRCRKMKSRPSIHVLVLGDVTRSPRIKNHAKSFSEDGWRAKFSGYRGDKPVSDDGVGDDVVYSYIMEPPAYLDNYFPRMLALVIKMIFLSIWLFFHLVKNMHEDLLFVQSPPAAPTLVVVYCFALLKRCPVCIDWHNYGYTILDATSKQMSVASRVYRFMELTFASWFLNSNALVKTRHFAVSKALHLDLHDKTGIEALVVYDKPTKDFRPTAVDDAHKLFVRLSLTYPQLGGLDGAAQSTIFTEVYDESSGACRWRVDRPALVVSGCSWTPDDDFTVMVDALDIYNAAVASSPNIHFHKLVCVVTGRGPMKPHFQEVLRKKDWKHVVVLTPWLEWTDYPLLLGSADLGVSLHRSTSNLDLPMKVVDLIGAEVPVLALTYPALSELLPHGQLGYHFSTAEGLANQLIHLLMPKEDFEGVGDSPDLVRCRRNLRKLKQVSKDWHAQWMETVSPTCAELVRRDTKEKWD</sequence>
<evidence type="ECO:0000256" key="9">
    <source>
        <dbReference type="SAM" id="Phobius"/>
    </source>
</evidence>
<feature type="transmembrane region" description="Helical" evidence="9">
    <location>
        <begin position="102"/>
        <end position="125"/>
    </location>
</feature>
<keyword evidence="4" id="KW-0808">Transferase</keyword>
<reference evidence="10 11" key="1">
    <citation type="submission" date="2019-11" db="UniProtKB">
        <authorList>
            <consortium name="WormBaseParasite"/>
        </authorList>
    </citation>
    <scope>IDENTIFICATION</scope>
</reference>
<dbReference type="GO" id="GO:0000030">
    <property type="term" value="F:mannosyltransferase activity"/>
    <property type="evidence" value="ECO:0007669"/>
    <property type="project" value="InterPro"/>
</dbReference>
<dbReference type="InterPro" id="IPR026051">
    <property type="entry name" value="ALG1-like"/>
</dbReference>
<keyword evidence="5 9" id="KW-0812">Transmembrane</keyword>
<protein>
    <submittedName>
        <fullName evidence="10 11">Chitobiosyldiphosphodolichol beta-mannosyltransferase</fullName>
    </submittedName>
</protein>
<dbReference type="WBParaSite" id="MCU_002752-RC">
    <property type="protein sequence ID" value="MCU_002752-RC"/>
    <property type="gene ID" value="MCU_002752"/>
</dbReference>
<accession>A0A5K3ESG4</accession>
<dbReference type="Pfam" id="PF13692">
    <property type="entry name" value="Glyco_trans_1_4"/>
    <property type="match status" value="1"/>
</dbReference>
<dbReference type="AlphaFoldDB" id="A0A5K3ESG4"/>
<keyword evidence="3" id="KW-0328">Glycosyltransferase</keyword>
<comment type="subcellular location">
    <subcellularLocation>
        <location evidence="1">Endoplasmic reticulum membrane</location>
        <topology evidence="1">Single-pass membrane protein</topology>
    </subcellularLocation>
</comment>
<keyword evidence="7 9" id="KW-1133">Transmembrane helix</keyword>
<evidence type="ECO:0000256" key="7">
    <source>
        <dbReference type="ARBA" id="ARBA00022989"/>
    </source>
</evidence>
<evidence type="ECO:0000313" key="11">
    <source>
        <dbReference type="WBParaSite" id="MCU_002752-RD"/>
    </source>
</evidence>
<name>A0A5K3ESG4_MESCO</name>
<keyword evidence="6" id="KW-0256">Endoplasmic reticulum</keyword>
<evidence type="ECO:0000256" key="3">
    <source>
        <dbReference type="ARBA" id="ARBA00022676"/>
    </source>
</evidence>
<dbReference type="PANTHER" id="PTHR13036:SF0">
    <property type="entry name" value="CHITOBIOSYLDIPHOSPHODOLICHOL BETA-MANNOSYLTRANSFERASE"/>
    <property type="match status" value="1"/>
</dbReference>
<evidence type="ECO:0000256" key="4">
    <source>
        <dbReference type="ARBA" id="ARBA00022679"/>
    </source>
</evidence>
<evidence type="ECO:0000256" key="8">
    <source>
        <dbReference type="ARBA" id="ARBA00023136"/>
    </source>
</evidence>
<dbReference type="GO" id="GO:0005789">
    <property type="term" value="C:endoplasmic reticulum membrane"/>
    <property type="evidence" value="ECO:0007669"/>
    <property type="project" value="UniProtKB-SubCell"/>
</dbReference>
<evidence type="ECO:0000313" key="10">
    <source>
        <dbReference type="WBParaSite" id="MCU_002752-RC"/>
    </source>
</evidence>
<dbReference type="SUPFAM" id="SSF53756">
    <property type="entry name" value="UDP-Glycosyltransferase/glycogen phosphorylase"/>
    <property type="match status" value="1"/>
</dbReference>
<organism evidence="11">
    <name type="scientific">Mesocestoides corti</name>
    <name type="common">Flatworm</name>
    <dbReference type="NCBI Taxonomy" id="53468"/>
    <lineage>
        <taxon>Eukaryota</taxon>
        <taxon>Metazoa</taxon>
        <taxon>Spiralia</taxon>
        <taxon>Lophotrochozoa</taxon>
        <taxon>Platyhelminthes</taxon>
        <taxon>Cestoda</taxon>
        <taxon>Eucestoda</taxon>
        <taxon>Cyclophyllidea</taxon>
        <taxon>Mesocestoididae</taxon>
        <taxon>Mesocestoides</taxon>
    </lineage>
</organism>
<dbReference type="PANTHER" id="PTHR13036">
    <property type="entry name" value="BETA1,4 MANNOSYLTRANSFERASE"/>
    <property type="match status" value="1"/>
</dbReference>
<comment type="pathway">
    <text evidence="2">Protein modification; protein glycosylation.</text>
</comment>
<evidence type="ECO:0000256" key="2">
    <source>
        <dbReference type="ARBA" id="ARBA00004922"/>
    </source>
</evidence>
<proteinExistence type="predicted"/>
<evidence type="ECO:0000256" key="5">
    <source>
        <dbReference type="ARBA" id="ARBA00022692"/>
    </source>
</evidence>
<keyword evidence="8 9" id="KW-0472">Membrane</keyword>